<dbReference type="CDD" id="cd00438">
    <property type="entry name" value="cupin_RmlC"/>
    <property type="match status" value="1"/>
</dbReference>
<dbReference type="Pfam" id="PF00908">
    <property type="entry name" value="dTDP_sugar_isom"/>
    <property type="match status" value="1"/>
</dbReference>
<sequence length="204" mass="22378">MRVRELSIDGVFEFVPRKFPDSRGSFTAPYQEDAFIAAVGRPLRLAQANSSVSRRGVIRGVHFADVPPGQAKYIHCTRGSVLDVVVDLRTGSPTFGRHDTVRLDADSCNAVYVPEGIGHGFLALEDDTVVSYLCSEGYRPGHEHGVNPLDTELALPWPDDVPLVLSDKDREAPSLREAGAAGLLPDYATCLEYYRRPRLPAELS</sequence>
<proteinExistence type="inferred from homology"/>
<dbReference type="EC" id="5.1.3.-" evidence="2"/>
<dbReference type="GO" id="GO:0019305">
    <property type="term" value="P:dTDP-rhamnose biosynthetic process"/>
    <property type="evidence" value="ECO:0007669"/>
    <property type="project" value="TreeGrafter"/>
</dbReference>
<dbReference type="RefSeq" id="WP_093944770.1">
    <property type="nucleotide sequence ID" value="NZ_CP022521.1"/>
</dbReference>
<dbReference type="GO" id="GO:0005829">
    <property type="term" value="C:cytosol"/>
    <property type="evidence" value="ECO:0007669"/>
    <property type="project" value="TreeGrafter"/>
</dbReference>
<organism evidence="2 3">
    <name type="scientific">Actinoalloteichus hoggarensis</name>
    <dbReference type="NCBI Taxonomy" id="1470176"/>
    <lineage>
        <taxon>Bacteria</taxon>
        <taxon>Bacillati</taxon>
        <taxon>Actinomycetota</taxon>
        <taxon>Actinomycetes</taxon>
        <taxon>Pseudonocardiales</taxon>
        <taxon>Pseudonocardiaceae</taxon>
        <taxon>Actinoalloteichus</taxon>
    </lineage>
</organism>
<dbReference type="GO" id="GO:0008830">
    <property type="term" value="F:dTDP-4-dehydrorhamnose 3,5-epimerase activity"/>
    <property type="evidence" value="ECO:0007669"/>
    <property type="project" value="InterPro"/>
</dbReference>
<name>A0A221WAZ9_9PSEU</name>
<gene>
    <name evidence="2" type="primary">novW2</name>
    <name evidence="2" type="ORF">AHOG_24305</name>
</gene>
<dbReference type="InterPro" id="IPR000888">
    <property type="entry name" value="RmlC-like"/>
</dbReference>
<evidence type="ECO:0000313" key="3">
    <source>
        <dbReference type="Proteomes" id="UP000204221"/>
    </source>
</evidence>
<dbReference type="Gene3D" id="2.60.120.10">
    <property type="entry name" value="Jelly Rolls"/>
    <property type="match status" value="1"/>
</dbReference>
<protein>
    <submittedName>
        <fullName evidence="2">dTDP-4-dehydrorhamnose 3-epimerase</fullName>
        <ecNumber evidence="2">5.1.3.-</ecNumber>
    </submittedName>
</protein>
<dbReference type="EMBL" id="CP022521">
    <property type="protein sequence ID" value="ASO22467.1"/>
    <property type="molecule type" value="Genomic_DNA"/>
</dbReference>
<dbReference type="SUPFAM" id="SSF51182">
    <property type="entry name" value="RmlC-like cupins"/>
    <property type="match status" value="1"/>
</dbReference>
<dbReference type="AlphaFoldDB" id="A0A221WAZ9"/>
<evidence type="ECO:0000313" key="2">
    <source>
        <dbReference type="EMBL" id="ASO22467.1"/>
    </source>
</evidence>
<dbReference type="OrthoDB" id="9800680at2"/>
<dbReference type="Proteomes" id="UP000204221">
    <property type="component" value="Chromosome"/>
</dbReference>
<dbReference type="PANTHER" id="PTHR21047:SF2">
    <property type="entry name" value="THYMIDINE DIPHOSPHO-4-KETO-RHAMNOSE 3,5-EPIMERASE"/>
    <property type="match status" value="1"/>
</dbReference>
<dbReference type="GO" id="GO:0000271">
    <property type="term" value="P:polysaccharide biosynthetic process"/>
    <property type="evidence" value="ECO:0007669"/>
    <property type="project" value="TreeGrafter"/>
</dbReference>
<evidence type="ECO:0000256" key="1">
    <source>
        <dbReference type="ARBA" id="ARBA00010154"/>
    </source>
</evidence>
<reference evidence="2 3" key="1">
    <citation type="submission" date="2017-07" db="EMBL/GenBank/DDBJ databases">
        <title>Complete genome sequence of Actinoalloteichus hoggarensis DSM 45943, type strain of Actinoalloteichus hoggarensis.</title>
        <authorList>
            <person name="Ruckert C."/>
            <person name="Nouioui I."/>
            <person name="Willmese J."/>
            <person name="van Wezel G."/>
            <person name="Klenk H.-P."/>
            <person name="Kalinowski J."/>
            <person name="Zotchev S.B."/>
        </authorList>
    </citation>
    <scope>NUCLEOTIDE SEQUENCE [LARGE SCALE GENOMIC DNA]</scope>
    <source>
        <strain evidence="2 3">DSM 45943</strain>
    </source>
</reference>
<dbReference type="InterPro" id="IPR014710">
    <property type="entry name" value="RmlC-like_jellyroll"/>
</dbReference>
<comment type="similarity">
    <text evidence="1">Belongs to the dTDP-4-dehydrorhamnose 3,5-epimerase family.</text>
</comment>
<dbReference type="InterPro" id="IPR011051">
    <property type="entry name" value="RmlC_Cupin_sf"/>
</dbReference>
<dbReference type="KEGG" id="ahg:AHOG_24305"/>
<keyword evidence="3" id="KW-1185">Reference proteome</keyword>
<keyword evidence="2" id="KW-0413">Isomerase</keyword>
<accession>A0A221WAZ9</accession>
<dbReference type="PANTHER" id="PTHR21047">
    <property type="entry name" value="DTDP-6-DEOXY-D-GLUCOSE-3,5 EPIMERASE"/>
    <property type="match status" value="1"/>
</dbReference>